<comment type="caution">
    <text evidence="2">The sequence shown here is derived from an EMBL/GenBank/DDBJ whole genome shotgun (WGS) entry which is preliminary data.</text>
</comment>
<protein>
    <submittedName>
        <fullName evidence="2">Uncharacterized protein</fullName>
    </submittedName>
</protein>
<evidence type="ECO:0000313" key="2">
    <source>
        <dbReference type="EMBL" id="KAB8039441.1"/>
    </source>
</evidence>
<organism evidence="2 3">
    <name type="scientific">Silvanigrella paludirubra</name>
    <dbReference type="NCBI Taxonomy" id="2499159"/>
    <lineage>
        <taxon>Bacteria</taxon>
        <taxon>Pseudomonadati</taxon>
        <taxon>Bdellovibrionota</taxon>
        <taxon>Oligoflexia</taxon>
        <taxon>Silvanigrellales</taxon>
        <taxon>Silvanigrellaceae</taxon>
        <taxon>Silvanigrella</taxon>
    </lineage>
</organism>
<dbReference type="EMBL" id="WFLM01000002">
    <property type="protein sequence ID" value="KAB8039441.1"/>
    <property type="molecule type" value="Genomic_DNA"/>
</dbReference>
<feature type="region of interest" description="Disordered" evidence="1">
    <location>
        <begin position="21"/>
        <end position="95"/>
    </location>
</feature>
<reference evidence="2 3" key="1">
    <citation type="submission" date="2019-10" db="EMBL/GenBank/DDBJ databases">
        <title>New species of Slilvanegrellaceae.</title>
        <authorList>
            <person name="Pitt A."/>
            <person name="Hahn M.W."/>
        </authorList>
    </citation>
    <scope>NUCLEOTIDE SEQUENCE [LARGE SCALE GENOMIC DNA]</scope>
    <source>
        <strain evidence="2 3">SP-Ram-0.45-NSY-1</strain>
    </source>
</reference>
<name>A0A6N6VTQ1_9BACT</name>
<dbReference type="OrthoDB" id="9816400at2"/>
<feature type="compositionally biased region" description="Low complexity" evidence="1">
    <location>
        <begin position="24"/>
        <end position="36"/>
    </location>
</feature>
<accession>A0A6N6VTQ1</accession>
<proteinExistence type="predicted"/>
<dbReference type="Proteomes" id="UP000437748">
    <property type="component" value="Unassembled WGS sequence"/>
</dbReference>
<evidence type="ECO:0000313" key="3">
    <source>
        <dbReference type="Proteomes" id="UP000437748"/>
    </source>
</evidence>
<gene>
    <name evidence="2" type="ORF">GCL60_04090</name>
</gene>
<keyword evidence="3" id="KW-1185">Reference proteome</keyword>
<dbReference type="AlphaFoldDB" id="A0A6N6VTQ1"/>
<sequence>MAFDGGIMALVGLKCISDILMNESSGGDSSSSNTSNKKSRNAPPAPAPEAKGAPHSIIEKPGREGQYTTHFGDGSWKQYRGTGRPHGAIDRPNIKETVVNENKITGKKYIGDTVRPPRVSEIPK</sequence>
<evidence type="ECO:0000256" key="1">
    <source>
        <dbReference type="SAM" id="MobiDB-lite"/>
    </source>
</evidence>